<name>A0A0E9UR97_ANGAN</name>
<dbReference type="EMBL" id="GBXM01040183">
    <property type="protein sequence ID" value="JAH68394.1"/>
    <property type="molecule type" value="Transcribed_RNA"/>
</dbReference>
<dbReference type="AlphaFoldDB" id="A0A0E9UR97"/>
<evidence type="ECO:0000313" key="1">
    <source>
        <dbReference type="EMBL" id="JAH68394.1"/>
    </source>
</evidence>
<reference evidence="1" key="2">
    <citation type="journal article" date="2015" name="Fish Shellfish Immunol.">
        <title>Early steps in the European eel (Anguilla anguilla)-Vibrio vulnificus interaction in the gills: Role of the RtxA13 toxin.</title>
        <authorList>
            <person name="Callol A."/>
            <person name="Pajuelo D."/>
            <person name="Ebbesson L."/>
            <person name="Teles M."/>
            <person name="MacKenzie S."/>
            <person name="Amaro C."/>
        </authorList>
    </citation>
    <scope>NUCLEOTIDE SEQUENCE</scope>
</reference>
<sequence length="86" mass="10118">MLSSTYILQIGKLALPILETYESSLESRHTRSQTHIHAHVRLHARSCSHTLRNYTISPPSGAQRHTLMFFFFFFFFKSPLDSWRSF</sequence>
<organism evidence="1">
    <name type="scientific">Anguilla anguilla</name>
    <name type="common">European freshwater eel</name>
    <name type="synonym">Muraena anguilla</name>
    <dbReference type="NCBI Taxonomy" id="7936"/>
    <lineage>
        <taxon>Eukaryota</taxon>
        <taxon>Metazoa</taxon>
        <taxon>Chordata</taxon>
        <taxon>Craniata</taxon>
        <taxon>Vertebrata</taxon>
        <taxon>Euteleostomi</taxon>
        <taxon>Actinopterygii</taxon>
        <taxon>Neopterygii</taxon>
        <taxon>Teleostei</taxon>
        <taxon>Anguilliformes</taxon>
        <taxon>Anguillidae</taxon>
        <taxon>Anguilla</taxon>
    </lineage>
</organism>
<accession>A0A0E9UR97</accession>
<protein>
    <submittedName>
        <fullName evidence="1">Uncharacterized protein</fullName>
    </submittedName>
</protein>
<reference evidence="1" key="1">
    <citation type="submission" date="2014-11" db="EMBL/GenBank/DDBJ databases">
        <authorList>
            <person name="Amaro Gonzalez C."/>
        </authorList>
    </citation>
    <scope>NUCLEOTIDE SEQUENCE</scope>
</reference>
<proteinExistence type="predicted"/>